<dbReference type="Proteomes" id="UP000016936">
    <property type="component" value="Unassembled WGS sequence"/>
</dbReference>
<reference evidence="1 2" key="1">
    <citation type="journal article" date="2012" name="PLoS Pathog.">
        <title>Diverse lifestyles and strategies of plant pathogenesis encoded in the genomes of eighteen Dothideomycetes fungi.</title>
        <authorList>
            <person name="Ohm R.A."/>
            <person name="Feau N."/>
            <person name="Henrissat B."/>
            <person name="Schoch C.L."/>
            <person name="Horwitz B.A."/>
            <person name="Barry K.W."/>
            <person name="Condon B.J."/>
            <person name="Copeland A.C."/>
            <person name="Dhillon B."/>
            <person name="Glaser F."/>
            <person name="Hesse C.N."/>
            <person name="Kosti I."/>
            <person name="LaButti K."/>
            <person name="Lindquist E.A."/>
            <person name="Lucas S."/>
            <person name="Salamov A.A."/>
            <person name="Bradshaw R.E."/>
            <person name="Ciuffetti L."/>
            <person name="Hamelin R.C."/>
            <person name="Kema G.H.J."/>
            <person name="Lawrence C."/>
            <person name="Scott J.A."/>
            <person name="Spatafora J.W."/>
            <person name="Turgeon B.G."/>
            <person name="de Wit P.J.G.M."/>
            <person name="Zhong S."/>
            <person name="Goodwin S.B."/>
            <person name="Grigoriev I.V."/>
        </authorList>
    </citation>
    <scope>NUCLEOTIDE SEQUENCE [LARGE SCALE GENOMIC DNA]</scope>
    <source>
        <strain evidence="2">C5 / ATCC 48332 / race O</strain>
    </source>
</reference>
<gene>
    <name evidence="1" type="ORF">COCHEDRAFT_1136247</name>
</gene>
<dbReference type="EMBL" id="KB445576">
    <property type="protein sequence ID" value="EMD91576.1"/>
    <property type="molecule type" value="Genomic_DNA"/>
</dbReference>
<name>M2UCZ4_COCH5</name>
<protein>
    <submittedName>
        <fullName evidence="1">Uncharacterized protein</fullName>
    </submittedName>
</protein>
<evidence type="ECO:0000313" key="1">
    <source>
        <dbReference type="EMBL" id="EMD91576.1"/>
    </source>
</evidence>
<evidence type="ECO:0000313" key="2">
    <source>
        <dbReference type="Proteomes" id="UP000016936"/>
    </source>
</evidence>
<dbReference type="HOGENOM" id="CLU_2305809_0_0_1"/>
<accession>M2UCZ4</accession>
<organism evidence="1 2">
    <name type="scientific">Cochliobolus heterostrophus (strain C5 / ATCC 48332 / race O)</name>
    <name type="common">Southern corn leaf blight fungus</name>
    <name type="synonym">Bipolaris maydis</name>
    <dbReference type="NCBI Taxonomy" id="701091"/>
    <lineage>
        <taxon>Eukaryota</taxon>
        <taxon>Fungi</taxon>
        <taxon>Dikarya</taxon>
        <taxon>Ascomycota</taxon>
        <taxon>Pezizomycotina</taxon>
        <taxon>Dothideomycetes</taxon>
        <taxon>Pleosporomycetidae</taxon>
        <taxon>Pleosporales</taxon>
        <taxon>Pleosporineae</taxon>
        <taxon>Pleosporaceae</taxon>
        <taxon>Bipolaris</taxon>
    </lineage>
</organism>
<sequence>MKSMAWLIIDKRHAIVSMLRGRDDTRLIKGELVSPRAWRSGVYNFGFSSDYGRRNARFVLAIIKYSVAPDLLNTRPLPIQCRIVPLLGTRILVEKKYPRE</sequence>
<proteinExistence type="predicted"/>
<dbReference type="AlphaFoldDB" id="M2UCZ4"/>
<reference evidence="2" key="2">
    <citation type="journal article" date="2013" name="PLoS Genet.">
        <title>Comparative genome structure, secondary metabolite, and effector coding capacity across Cochliobolus pathogens.</title>
        <authorList>
            <person name="Condon B.J."/>
            <person name="Leng Y."/>
            <person name="Wu D."/>
            <person name="Bushley K.E."/>
            <person name="Ohm R.A."/>
            <person name="Otillar R."/>
            <person name="Martin J."/>
            <person name="Schackwitz W."/>
            <person name="Grimwood J."/>
            <person name="MohdZainudin N."/>
            <person name="Xue C."/>
            <person name="Wang R."/>
            <person name="Manning V.A."/>
            <person name="Dhillon B."/>
            <person name="Tu Z.J."/>
            <person name="Steffenson B.J."/>
            <person name="Salamov A."/>
            <person name="Sun H."/>
            <person name="Lowry S."/>
            <person name="LaButti K."/>
            <person name="Han J."/>
            <person name="Copeland A."/>
            <person name="Lindquist E."/>
            <person name="Barry K."/>
            <person name="Schmutz J."/>
            <person name="Baker S.E."/>
            <person name="Ciuffetti L.M."/>
            <person name="Grigoriev I.V."/>
            <person name="Zhong S."/>
            <person name="Turgeon B.G."/>
        </authorList>
    </citation>
    <scope>NUCLEOTIDE SEQUENCE [LARGE SCALE GENOMIC DNA]</scope>
    <source>
        <strain evidence="2">C5 / ATCC 48332 / race O</strain>
    </source>
</reference>
<keyword evidence="2" id="KW-1185">Reference proteome</keyword>